<dbReference type="EMBL" id="CP048654">
    <property type="protein sequence ID" value="QOW42901.1"/>
    <property type="molecule type" value="Genomic_DNA"/>
</dbReference>
<evidence type="ECO:0000313" key="5">
    <source>
        <dbReference type="Proteomes" id="UP000593812"/>
    </source>
</evidence>
<evidence type="ECO:0000313" key="2">
    <source>
        <dbReference type="EMBL" id="QIC68936.1"/>
    </source>
</evidence>
<dbReference type="InterPro" id="IPR002686">
    <property type="entry name" value="Transposase_17"/>
</dbReference>
<reference evidence="2 4" key="1">
    <citation type="submission" date="2019-09" db="EMBL/GenBank/DDBJ databases">
        <title>Non-baumannii Acinetobacter spp. carrying blaNDM-1 isolated in China.</title>
        <authorList>
            <person name="Cui C."/>
            <person name="Chen C."/>
            <person name="Sun J."/>
            <person name="Liu Y."/>
        </authorList>
    </citation>
    <scope>NUCLEOTIDE SEQUENCE [LARGE SCALE GENOMIC DNA]</scope>
    <source>
        <strain evidence="2 4">B18</strain>
    </source>
</reference>
<dbReference type="PANTHER" id="PTHR33360">
    <property type="entry name" value="TRANSPOSASE FOR INSERTION SEQUENCE ELEMENT IS200"/>
    <property type="match status" value="1"/>
</dbReference>
<accession>A0A6C0XYB1</accession>
<feature type="domain" description="Transposase IS200-like" evidence="1">
    <location>
        <begin position="14"/>
        <end position="134"/>
    </location>
</feature>
<proteinExistence type="predicted"/>
<dbReference type="PANTHER" id="PTHR33360:SF2">
    <property type="entry name" value="TRANSPOSASE FOR INSERTION SEQUENCE ELEMENT IS200"/>
    <property type="match status" value="1"/>
</dbReference>
<organism evidence="2 4">
    <name type="scientific">Acinetobacter indicus</name>
    <dbReference type="NCBI Taxonomy" id="756892"/>
    <lineage>
        <taxon>Bacteria</taxon>
        <taxon>Pseudomonadati</taxon>
        <taxon>Pseudomonadota</taxon>
        <taxon>Gammaproteobacteria</taxon>
        <taxon>Moraxellales</taxon>
        <taxon>Moraxellaceae</taxon>
        <taxon>Acinetobacter</taxon>
    </lineage>
</organism>
<dbReference type="Gene3D" id="3.30.70.1290">
    <property type="entry name" value="Transposase IS200-like"/>
    <property type="match status" value="1"/>
</dbReference>
<dbReference type="Proteomes" id="UP000503440">
    <property type="component" value="Chromosome"/>
</dbReference>
<dbReference type="NCBIfam" id="NF033573">
    <property type="entry name" value="transpos_IS200"/>
    <property type="match status" value="1"/>
</dbReference>
<dbReference type="GO" id="GO:0004803">
    <property type="term" value="F:transposase activity"/>
    <property type="evidence" value="ECO:0007669"/>
    <property type="project" value="InterPro"/>
</dbReference>
<dbReference type="Pfam" id="PF01797">
    <property type="entry name" value="Y1_Tnp"/>
    <property type="match status" value="1"/>
</dbReference>
<sequence length="152" mass="17637">MVNMYEWRTGRSCVFNNIVHLVFVTKYRRDVLTMEMLTSLNEIMKETCLQMNCELIEFNGEDDHIHMLVSVHPKHSVSNLVGKLKGKSSYVLRRSYWDEIKGKLWGNHFWSPSYCVVSCGGASLEVVKKYIENQRTPTSEKNAKKSKSLKKS</sequence>
<dbReference type="AlphaFoldDB" id="A0A6C0XYB1"/>
<dbReference type="InterPro" id="IPR036515">
    <property type="entry name" value="Transposase_17_sf"/>
</dbReference>
<evidence type="ECO:0000313" key="3">
    <source>
        <dbReference type="EMBL" id="QOW42901.1"/>
    </source>
</evidence>
<name>A0A6C0XYB1_9GAMM</name>
<dbReference type="SMART" id="SM01321">
    <property type="entry name" value="Y1_Tnp"/>
    <property type="match status" value="1"/>
</dbReference>
<protein>
    <submittedName>
        <fullName evidence="2">IS200/IS605 family transposase</fullName>
    </submittedName>
</protein>
<gene>
    <name evidence="2" type="primary">tnpA</name>
    <name evidence="2" type="ORF">FSC09_00060</name>
    <name evidence="3" type="ORF">G0027_08545</name>
</gene>
<evidence type="ECO:0000259" key="1">
    <source>
        <dbReference type="SMART" id="SM01321"/>
    </source>
</evidence>
<dbReference type="GO" id="GO:0003677">
    <property type="term" value="F:DNA binding"/>
    <property type="evidence" value="ECO:0007669"/>
    <property type="project" value="InterPro"/>
</dbReference>
<reference evidence="3 5" key="2">
    <citation type="submission" date="2020-02" db="EMBL/GenBank/DDBJ databases">
        <title>Tigecycline-resistant Acinetobacter species from pigs and migratory birds.</title>
        <authorList>
            <person name="Chen C."/>
            <person name="Sun J."/>
            <person name="Liao X.-P."/>
            <person name="Liu Y.-H."/>
        </authorList>
    </citation>
    <scope>NUCLEOTIDE SEQUENCE [LARGE SCALE GENOMIC DNA]</scope>
    <source>
        <strain evidence="3 5">C15_T</strain>
    </source>
</reference>
<dbReference type="EMBL" id="CP044455">
    <property type="protein sequence ID" value="QIC68936.1"/>
    <property type="molecule type" value="Genomic_DNA"/>
</dbReference>
<dbReference type="GO" id="GO:0006313">
    <property type="term" value="P:DNA transposition"/>
    <property type="evidence" value="ECO:0007669"/>
    <property type="project" value="InterPro"/>
</dbReference>
<dbReference type="SUPFAM" id="SSF143422">
    <property type="entry name" value="Transposase IS200-like"/>
    <property type="match status" value="1"/>
</dbReference>
<evidence type="ECO:0000313" key="4">
    <source>
        <dbReference type="Proteomes" id="UP000503440"/>
    </source>
</evidence>
<dbReference type="Proteomes" id="UP000593812">
    <property type="component" value="Chromosome"/>
</dbReference>